<gene>
    <name evidence="9" type="ORF">PMEA_00022774</name>
</gene>
<dbReference type="AlphaFoldDB" id="A0AAU9XFH4"/>
<evidence type="ECO:0000313" key="10">
    <source>
        <dbReference type="Proteomes" id="UP001159428"/>
    </source>
</evidence>
<dbReference type="PROSITE" id="PS50262">
    <property type="entry name" value="G_PROTEIN_RECEP_F1_2"/>
    <property type="match status" value="2"/>
</dbReference>
<feature type="transmembrane region" description="Helical" evidence="7">
    <location>
        <begin position="437"/>
        <end position="459"/>
    </location>
</feature>
<proteinExistence type="inferred from homology"/>
<evidence type="ECO:0000259" key="8">
    <source>
        <dbReference type="PROSITE" id="PS50262"/>
    </source>
</evidence>
<feature type="transmembrane region" description="Helical" evidence="7">
    <location>
        <begin position="412"/>
        <end position="431"/>
    </location>
</feature>
<name>A0AAU9XFH4_9CNID</name>
<feature type="domain" description="G-protein coupled receptors family 1 profile" evidence="8">
    <location>
        <begin position="44"/>
        <end position="259"/>
    </location>
</feature>
<accession>A0AAU9XFH4</accession>
<dbReference type="GO" id="GO:0004930">
    <property type="term" value="F:G protein-coupled receptor activity"/>
    <property type="evidence" value="ECO:0007669"/>
    <property type="project" value="UniProtKB-KW"/>
</dbReference>
<dbReference type="Proteomes" id="UP001159428">
    <property type="component" value="Unassembled WGS sequence"/>
</dbReference>
<dbReference type="PROSITE" id="PS00237">
    <property type="entry name" value="G_PROTEIN_RECEP_F1_1"/>
    <property type="match status" value="1"/>
</dbReference>
<keyword evidence="2" id="KW-1003">Cell membrane</keyword>
<feature type="transmembrane region" description="Helical" evidence="7">
    <location>
        <begin position="330"/>
        <end position="351"/>
    </location>
</feature>
<evidence type="ECO:0000256" key="2">
    <source>
        <dbReference type="ARBA" id="ARBA00022475"/>
    </source>
</evidence>
<feature type="transmembrane region" description="Helical" evidence="7">
    <location>
        <begin position="293"/>
        <end position="318"/>
    </location>
</feature>
<feature type="transmembrane region" description="Helical" evidence="7">
    <location>
        <begin position="140"/>
        <end position="163"/>
    </location>
</feature>
<keyword evidence="4 7" id="KW-1133">Transmembrane helix</keyword>
<feature type="domain" description="G-protein coupled receptors family 1 profile" evidence="8">
    <location>
        <begin position="310"/>
        <end position="555"/>
    </location>
</feature>
<evidence type="ECO:0000256" key="1">
    <source>
        <dbReference type="ARBA" id="ARBA00004651"/>
    </source>
</evidence>
<dbReference type="PANTHER" id="PTHR22750">
    <property type="entry name" value="G-PROTEIN COUPLED RECEPTOR"/>
    <property type="match status" value="1"/>
</dbReference>
<keyword evidence="6" id="KW-0807">Transducer</keyword>
<feature type="transmembrane region" description="Helical" evidence="7">
    <location>
        <begin position="503"/>
        <end position="524"/>
    </location>
</feature>
<organism evidence="9 10">
    <name type="scientific">Pocillopora meandrina</name>
    <dbReference type="NCBI Taxonomy" id="46732"/>
    <lineage>
        <taxon>Eukaryota</taxon>
        <taxon>Metazoa</taxon>
        <taxon>Cnidaria</taxon>
        <taxon>Anthozoa</taxon>
        <taxon>Hexacorallia</taxon>
        <taxon>Scleractinia</taxon>
        <taxon>Astrocoeniina</taxon>
        <taxon>Pocilloporidae</taxon>
        <taxon>Pocillopora</taxon>
    </lineage>
</organism>
<comment type="similarity">
    <text evidence="6">Belongs to the G-protein coupled receptor 1 family.</text>
</comment>
<feature type="transmembrane region" description="Helical" evidence="7">
    <location>
        <begin position="65"/>
        <end position="85"/>
    </location>
</feature>
<evidence type="ECO:0000256" key="3">
    <source>
        <dbReference type="ARBA" id="ARBA00022692"/>
    </source>
</evidence>
<evidence type="ECO:0000256" key="5">
    <source>
        <dbReference type="ARBA" id="ARBA00023136"/>
    </source>
</evidence>
<feature type="transmembrane region" description="Helical" evidence="7">
    <location>
        <begin position="371"/>
        <end position="391"/>
    </location>
</feature>
<protein>
    <recommendedName>
        <fullName evidence="8">G-protein coupled receptors family 1 profile domain-containing protein</fullName>
    </recommendedName>
</protein>
<dbReference type="PRINTS" id="PR00237">
    <property type="entry name" value="GPCRRHODOPSN"/>
</dbReference>
<evidence type="ECO:0000256" key="7">
    <source>
        <dbReference type="SAM" id="Phobius"/>
    </source>
</evidence>
<sequence length="862" mass="98273">MAKKVCDILNESLYGTSEDFEDFRSALVANCVFNGFLCYTNIFFNIITIHATRKTALLPKPLRTLLLSLAATDVGVGLLVQPLYISTLVSRLKQKKIDCIYDKGLSVVINFFCISSFLNVVAISVDSVIISSNVFWDPLFIILLVIGLMIITGCLILVVIVYWRIYIVLKRHKNQTGELQIQEVQQGVQNGDLSNFLKLRKSALGTFYVCVVFLICYLPSCILSFLFSARLLSSISYYKAWPHTTTLFFLNSSLNPVIYCWKMGPIRRTLVDIIRGIFFSGTSANVKDFRPALVANCLFNSFLCYTTIILNIVTIHAIRKTALFPKPMRSLLLSLAASDVGVGLLVQPLYISTLVSRLNQKRIGCISYKGWSVVITFFCISSLLNVVTISVDRFLAVYLHLRYQELVTHKRVIAAVISIWLLSAIISSSVFWDPLLFSSQVIGLVIMTVCLIVVVIFYWRIYIVLKRHKNQIQGLQIQEVQQGVQNGDLLNFLKLRKSALGTFYVCIVFLICYLPSYILSFLFLVRLLSPISFYKASLYTTTLLFLNSSLNPVIYCWKMGPIRRTLVDIMRGIPRHYSGYKKSSKSSYIDICIRFSCENISSCTQLLQRVKKEKSPCKFLKNNETSLAGTITTMFSSKIVNDLTESIIHSHRRLIYGILRGLFSFNSLSFCCAVYDTNFSKIELHLELNSLMSGQRRKALKSVELIELYLLFFRSTHQTHSPMRRTFLFLGSRCAQPLTQRNAYALHSEGVFLCAEFLGFCSFQYNLNSRFSLCNSAQTLTSRLFREKIKENYFVYSLAEWRMALICFRSHSSFNTQLSWRKTFATISTNLLSEPLCILKIFVRHLLLIVSSTAFCVMQTSF</sequence>
<evidence type="ECO:0000256" key="6">
    <source>
        <dbReference type="RuleBase" id="RU000688"/>
    </source>
</evidence>
<feature type="transmembrane region" description="Helical" evidence="7">
    <location>
        <begin position="206"/>
        <end position="227"/>
    </location>
</feature>
<keyword evidence="6" id="KW-0297">G-protein coupled receptor</keyword>
<keyword evidence="10" id="KW-1185">Reference proteome</keyword>
<dbReference type="Gene3D" id="1.20.1070.10">
    <property type="entry name" value="Rhodopsin 7-helix transmembrane proteins"/>
    <property type="match status" value="3"/>
</dbReference>
<keyword evidence="3 6" id="KW-0812">Transmembrane</keyword>
<keyword evidence="5 7" id="KW-0472">Membrane</keyword>
<evidence type="ECO:0000256" key="4">
    <source>
        <dbReference type="ARBA" id="ARBA00022989"/>
    </source>
</evidence>
<comment type="subcellular location">
    <subcellularLocation>
        <location evidence="1">Cell membrane</location>
        <topology evidence="1">Multi-pass membrane protein</topology>
    </subcellularLocation>
</comment>
<dbReference type="EMBL" id="CALNXJ010000041">
    <property type="protein sequence ID" value="CAH3146031.1"/>
    <property type="molecule type" value="Genomic_DNA"/>
</dbReference>
<evidence type="ECO:0000313" key="9">
    <source>
        <dbReference type="EMBL" id="CAH3146031.1"/>
    </source>
</evidence>
<reference evidence="9 10" key="1">
    <citation type="submission" date="2022-05" db="EMBL/GenBank/DDBJ databases">
        <authorList>
            <consortium name="Genoscope - CEA"/>
            <person name="William W."/>
        </authorList>
    </citation>
    <scope>NUCLEOTIDE SEQUENCE [LARGE SCALE GENOMIC DNA]</scope>
</reference>
<keyword evidence="6" id="KW-0675">Receptor</keyword>
<dbReference type="Pfam" id="PF00001">
    <property type="entry name" value="7tm_1"/>
    <property type="match status" value="3"/>
</dbReference>
<feature type="transmembrane region" description="Helical" evidence="7">
    <location>
        <begin position="105"/>
        <end position="125"/>
    </location>
</feature>
<comment type="caution">
    <text evidence="9">The sequence shown here is derived from an EMBL/GenBank/DDBJ whole genome shotgun (WGS) entry which is preliminary data.</text>
</comment>
<dbReference type="GO" id="GO:0005886">
    <property type="term" value="C:plasma membrane"/>
    <property type="evidence" value="ECO:0007669"/>
    <property type="project" value="UniProtKB-SubCell"/>
</dbReference>
<dbReference type="InterPro" id="IPR017452">
    <property type="entry name" value="GPCR_Rhodpsn_7TM"/>
</dbReference>
<dbReference type="CDD" id="cd00637">
    <property type="entry name" value="7tm_classA_rhodopsin-like"/>
    <property type="match status" value="2"/>
</dbReference>
<dbReference type="SUPFAM" id="SSF81321">
    <property type="entry name" value="Family A G protein-coupled receptor-like"/>
    <property type="match status" value="2"/>
</dbReference>
<dbReference type="InterPro" id="IPR000276">
    <property type="entry name" value="GPCR_Rhodpsn"/>
</dbReference>